<comment type="caution">
    <text evidence="4">The sequence shown here is derived from an EMBL/GenBank/DDBJ whole genome shotgun (WGS) entry which is preliminary data.</text>
</comment>
<evidence type="ECO:0000256" key="3">
    <source>
        <dbReference type="SAM" id="MobiDB-lite"/>
    </source>
</evidence>
<evidence type="ECO:0000256" key="1">
    <source>
        <dbReference type="ARBA" id="ARBA00007677"/>
    </source>
</evidence>
<dbReference type="InterPro" id="IPR002685">
    <property type="entry name" value="Glyco_trans_15"/>
</dbReference>
<accession>A0ABN9QR69</accession>
<evidence type="ECO:0000313" key="4">
    <source>
        <dbReference type="EMBL" id="CAK0808406.1"/>
    </source>
</evidence>
<feature type="compositionally biased region" description="Basic and acidic residues" evidence="3">
    <location>
        <begin position="67"/>
        <end position="82"/>
    </location>
</feature>
<name>A0ABN9QR69_9DINO</name>
<dbReference type="Pfam" id="PF01793">
    <property type="entry name" value="Glyco_transf_15"/>
    <property type="match status" value="1"/>
</dbReference>
<reference evidence="4" key="1">
    <citation type="submission" date="2023-10" db="EMBL/GenBank/DDBJ databases">
        <authorList>
            <person name="Chen Y."/>
            <person name="Shah S."/>
            <person name="Dougan E. K."/>
            <person name="Thang M."/>
            <person name="Chan C."/>
        </authorList>
    </citation>
    <scope>NUCLEOTIDE SEQUENCE [LARGE SCALE GENOMIC DNA]</scope>
</reference>
<dbReference type="Gene3D" id="3.90.550.10">
    <property type="entry name" value="Spore Coat Polysaccharide Biosynthesis Protein SpsA, Chain A"/>
    <property type="match status" value="1"/>
</dbReference>
<dbReference type="EMBL" id="CAUYUJ010004166">
    <property type="protein sequence ID" value="CAK0808406.1"/>
    <property type="molecule type" value="Genomic_DNA"/>
</dbReference>
<dbReference type="InterPro" id="IPR029044">
    <property type="entry name" value="Nucleotide-diphossugar_trans"/>
</dbReference>
<gene>
    <name evidence="4" type="ORF">PCOR1329_LOCUS14023</name>
</gene>
<keyword evidence="2" id="KW-0808">Transferase</keyword>
<protein>
    <recommendedName>
        <fullName evidence="6">Hexosyltransferase</fullName>
    </recommendedName>
</protein>
<comment type="similarity">
    <text evidence="1">Belongs to the glycosyltransferase 15 family.</text>
</comment>
<organism evidence="4 5">
    <name type="scientific">Prorocentrum cordatum</name>
    <dbReference type="NCBI Taxonomy" id="2364126"/>
    <lineage>
        <taxon>Eukaryota</taxon>
        <taxon>Sar</taxon>
        <taxon>Alveolata</taxon>
        <taxon>Dinophyceae</taxon>
        <taxon>Prorocentrales</taxon>
        <taxon>Prorocentraceae</taxon>
        <taxon>Prorocentrum</taxon>
    </lineage>
</organism>
<proteinExistence type="inferred from homology"/>
<dbReference type="SUPFAM" id="SSF53448">
    <property type="entry name" value="Nucleotide-diphospho-sugar transferases"/>
    <property type="match status" value="1"/>
</dbReference>
<dbReference type="PANTHER" id="PTHR31121">
    <property type="entry name" value="ALPHA-1,2 MANNOSYLTRANSFERASE KTR1"/>
    <property type="match status" value="1"/>
</dbReference>
<dbReference type="PANTHER" id="PTHR31121:SF6">
    <property type="entry name" value="ALPHA-1,2 MANNOSYLTRANSFERASE KTR1"/>
    <property type="match status" value="1"/>
</dbReference>
<keyword evidence="5" id="KW-1185">Reference proteome</keyword>
<evidence type="ECO:0000313" key="5">
    <source>
        <dbReference type="Proteomes" id="UP001189429"/>
    </source>
</evidence>
<evidence type="ECO:0000256" key="2">
    <source>
        <dbReference type="ARBA" id="ARBA00022679"/>
    </source>
</evidence>
<feature type="region of interest" description="Disordered" evidence="3">
    <location>
        <begin position="1"/>
        <end position="90"/>
    </location>
</feature>
<evidence type="ECO:0008006" key="6">
    <source>
        <dbReference type="Google" id="ProtNLM"/>
    </source>
</evidence>
<dbReference type="Proteomes" id="UP001189429">
    <property type="component" value="Unassembled WGS sequence"/>
</dbReference>
<sequence>MALSRPPSSPAPAPHSRPWRHAPRCCPAPPPCCWPARRSGSASGRPTRRRPPSLGAPERGGAGRRVAAPERSRGGPAERRGDLMAGARDADEDDDFDTWYFKHAGEDIPQRISAGGPEKHKPDSNQKYWVAEATSQCKAQTSLENGVITYLVTRPSDLERLKSSAPHLRSYVLKRWAYDVKVFIPDYALRKYDSSSFGNSPTSAEVSAVMLSELGKDYNWEVVPFNVEFPKVIADDHDWKSKMNGCAKAVSTSYKHMNQFFTKAMYELPALDKYRYYMRIDADFDFNADLQADPFCMMAKSNRKFMWQTRKRIGNSDCSDGLFEWFDQYRQTQGLTAKDPIFFREHGARVNYVGYVGMGDLDFFRSEKVRKLAEAFNADGRIYLNRWSDQTYYVLLFALFEEHNVVGDIGFDWPADAWCHKCAYDDDGRRVKGEEDE</sequence>